<dbReference type="PANTHER" id="PTHR14490:SF5">
    <property type="entry name" value="PROTEIN KRI1 HOMOLOG"/>
    <property type="match status" value="1"/>
</dbReference>
<feature type="compositionally biased region" description="Acidic residues" evidence="2">
    <location>
        <begin position="39"/>
        <end position="54"/>
    </location>
</feature>
<reference evidence="4 5" key="1">
    <citation type="submission" date="2018-06" db="EMBL/GenBank/DDBJ databases">
        <title>Comparative genomics reveals the genomic features of Rhizophagus irregularis, R. cerebriforme, R. diaphanum and Gigaspora rosea, and their symbiotic lifestyle signature.</title>
        <authorList>
            <person name="Morin E."/>
            <person name="San Clemente H."/>
            <person name="Chen E.C.H."/>
            <person name="De La Providencia I."/>
            <person name="Hainaut M."/>
            <person name="Kuo A."/>
            <person name="Kohler A."/>
            <person name="Murat C."/>
            <person name="Tang N."/>
            <person name="Roy S."/>
            <person name="Loubradou J."/>
            <person name="Henrissat B."/>
            <person name="Grigoriev I.V."/>
            <person name="Corradi N."/>
            <person name="Roux C."/>
            <person name="Martin F.M."/>
        </authorList>
    </citation>
    <scope>NUCLEOTIDE SEQUENCE [LARGE SCALE GENOMIC DNA]</scope>
    <source>
        <strain evidence="4 5">DAOM 194757</strain>
    </source>
</reference>
<evidence type="ECO:0000256" key="1">
    <source>
        <dbReference type="ARBA" id="ARBA00007473"/>
    </source>
</evidence>
<comment type="caution">
    <text evidence="4">The sequence shown here is derived from an EMBL/GenBank/DDBJ whole genome shotgun (WGS) entry which is preliminary data.</text>
</comment>
<organism evidence="4 5">
    <name type="scientific">Gigaspora rosea</name>
    <dbReference type="NCBI Taxonomy" id="44941"/>
    <lineage>
        <taxon>Eukaryota</taxon>
        <taxon>Fungi</taxon>
        <taxon>Fungi incertae sedis</taxon>
        <taxon>Mucoromycota</taxon>
        <taxon>Glomeromycotina</taxon>
        <taxon>Glomeromycetes</taxon>
        <taxon>Diversisporales</taxon>
        <taxon>Gigasporaceae</taxon>
        <taxon>Gigaspora</taxon>
    </lineage>
</organism>
<feature type="compositionally biased region" description="Basic and acidic residues" evidence="2">
    <location>
        <begin position="455"/>
        <end position="464"/>
    </location>
</feature>
<feature type="compositionally biased region" description="Basic and acidic residues" evidence="2">
    <location>
        <begin position="21"/>
        <end position="38"/>
    </location>
</feature>
<dbReference type="GO" id="GO:0000447">
    <property type="term" value="P:endonucleolytic cleavage in ITS1 to separate SSU-rRNA from 5.8S rRNA and LSU-rRNA from tricistronic rRNA transcript (SSU-rRNA, 5.8S rRNA, LSU-rRNA)"/>
    <property type="evidence" value="ECO:0007669"/>
    <property type="project" value="TreeGrafter"/>
</dbReference>
<feature type="region of interest" description="Disordered" evidence="2">
    <location>
        <begin position="21"/>
        <end position="60"/>
    </location>
</feature>
<dbReference type="GO" id="GO:0005730">
    <property type="term" value="C:nucleolus"/>
    <property type="evidence" value="ECO:0007669"/>
    <property type="project" value="TreeGrafter"/>
</dbReference>
<dbReference type="InterPro" id="IPR018034">
    <property type="entry name" value="Kri1"/>
</dbReference>
<evidence type="ECO:0000256" key="2">
    <source>
        <dbReference type="SAM" id="MobiDB-lite"/>
    </source>
</evidence>
<evidence type="ECO:0000313" key="5">
    <source>
        <dbReference type="Proteomes" id="UP000266673"/>
    </source>
</evidence>
<dbReference type="Proteomes" id="UP000266673">
    <property type="component" value="Unassembled WGS sequence"/>
</dbReference>
<sequence length="598" mass="70736">MDFENEIPILTINKEYAKKYEEKKRNEELSKLKEKYGSDEDEESSSSEEEDEYGELVTPEIDSQIMKTISAIKNKDPKVYDKSSNFFADEEIRKARQNWIDKQKKKKSEKPLSLKNYQRQILLESSDITKDDIKPEIDIMPEIDLTPMEEEQKLKDEFKEAASKFDFNIEEGDDGFLVQRSKTVEELKTEEEEYQAFLLESMAGNSKDSDFIKQWQGYKSDSTVNKDEAFLMDYILNRGWIDKNANRIPTYEELTLEHHDEENDDFEEAVDNFESKYNFRFEEEGGTKVATYSRNVVDSVRRPDNKRKVQRQIRSERKDEEKNRKMEELKRLKNLKKKEIFDKLQKIKEITGNETVGFDEVDLEEDFDPEIYDKKMENIFDSDYYAQEADIDKPEWGEDIEDIIDKYQLSNSEKTKDDDSEGNVGYGDDFIMDADYLPGGEKYDETMAKKNKSEKRKEKNEQKKKTNQNFDKYLDEYYQLDYEDIIGDTPTRFKYKQVKSTSFGLTSADLLLADDKDLNEYVSLKKIAPYRPEHLVEKDVKKYSKKKRLQKFRKKLELLEEDSPPITKAWSIKTIKRKNVQQNQGQSNKKQKNKTSST</sequence>
<gene>
    <name evidence="4" type="ORF">C2G38_2176263</name>
</gene>
<dbReference type="STRING" id="44941.A0A397VI83"/>
<dbReference type="Pfam" id="PF12936">
    <property type="entry name" value="Kri1_C"/>
    <property type="match status" value="1"/>
</dbReference>
<name>A0A397VI83_9GLOM</name>
<protein>
    <submittedName>
        <fullName evidence="4">KRI1-like family C-terminal-domain-containing protein</fullName>
    </submittedName>
</protein>
<dbReference type="EMBL" id="QKWP01000354">
    <property type="protein sequence ID" value="RIB21538.1"/>
    <property type="molecule type" value="Genomic_DNA"/>
</dbReference>
<dbReference type="GO" id="GO:0030686">
    <property type="term" value="C:90S preribosome"/>
    <property type="evidence" value="ECO:0007669"/>
    <property type="project" value="TreeGrafter"/>
</dbReference>
<feature type="region of interest" description="Disordered" evidence="2">
    <location>
        <begin position="570"/>
        <end position="598"/>
    </location>
</feature>
<proteinExistence type="inferred from homology"/>
<dbReference type="PANTHER" id="PTHR14490">
    <property type="entry name" value="ZINC FINGER, ZZ TYPE"/>
    <property type="match status" value="1"/>
</dbReference>
<accession>A0A397VI83</accession>
<feature type="region of interest" description="Disordered" evidence="2">
    <location>
        <begin position="442"/>
        <end position="467"/>
    </location>
</feature>
<dbReference type="OrthoDB" id="10252032at2759"/>
<dbReference type="AlphaFoldDB" id="A0A397VI83"/>
<evidence type="ECO:0000313" key="4">
    <source>
        <dbReference type="EMBL" id="RIB21538.1"/>
    </source>
</evidence>
<dbReference type="Pfam" id="PF05178">
    <property type="entry name" value="Kri1"/>
    <property type="match status" value="1"/>
</dbReference>
<dbReference type="InterPro" id="IPR024626">
    <property type="entry name" value="Kri1-like_C"/>
</dbReference>
<comment type="similarity">
    <text evidence="1">Belongs to the KRI1 family.</text>
</comment>
<feature type="compositionally biased region" description="Basic residues" evidence="2">
    <location>
        <begin position="589"/>
        <end position="598"/>
    </location>
</feature>
<feature type="domain" description="Kri1-like C-terminal" evidence="3">
    <location>
        <begin position="469"/>
        <end position="555"/>
    </location>
</feature>
<keyword evidence="5" id="KW-1185">Reference proteome</keyword>
<evidence type="ECO:0000259" key="3">
    <source>
        <dbReference type="Pfam" id="PF12936"/>
    </source>
</evidence>